<feature type="compositionally biased region" description="Basic and acidic residues" evidence="1">
    <location>
        <begin position="66"/>
        <end position="84"/>
    </location>
</feature>
<evidence type="ECO:0000313" key="3">
    <source>
        <dbReference type="Proteomes" id="UP000236291"/>
    </source>
</evidence>
<dbReference type="AlphaFoldDB" id="A0A2K3M5J9"/>
<proteinExistence type="predicted"/>
<name>A0A2K3M5J9_TRIPR</name>
<gene>
    <name evidence="2" type="ORF">L195_g042138</name>
</gene>
<protein>
    <submittedName>
        <fullName evidence="2">Uncharacterized protein</fullName>
    </submittedName>
</protein>
<dbReference type="EMBL" id="ASHM01050232">
    <property type="protein sequence ID" value="PNX86062.1"/>
    <property type="molecule type" value="Genomic_DNA"/>
</dbReference>
<reference evidence="2 3" key="1">
    <citation type="journal article" date="2014" name="Am. J. Bot.">
        <title>Genome assembly and annotation for red clover (Trifolium pratense; Fabaceae).</title>
        <authorList>
            <person name="Istvanek J."/>
            <person name="Jaros M."/>
            <person name="Krenek A."/>
            <person name="Repkova J."/>
        </authorList>
    </citation>
    <scope>NUCLEOTIDE SEQUENCE [LARGE SCALE GENOMIC DNA]</scope>
    <source>
        <strain evidence="3">cv. Tatra</strain>
        <tissue evidence="2">Young leaves</tissue>
    </source>
</reference>
<reference evidence="2 3" key="2">
    <citation type="journal article" date="2017" name="Front. Plant Sci.">
        <title>Gene Classification and Mining of Molecular Markers Useful in Red Clover (Trifolium pratense) Breeding.</title>
        <authorList>
            <person name="Istvanek J."/>
            <person name="Dluhosova J."/>
            <person name="Dluhos P."/>
            <person name="Patkova L."/>
            <person name="Nedelnik J."/>
            <person name="Repkova J."/>
        </authorList>
    </citation>
    <scope>NUCLEOTIDE SEQUENCE [LARGE SCALE GENOMIC DNA]</scope>
    <source>
        <strain evidence="3">cv. Tatra</strain>
        <tissue evidence="2">Young leaves</tissue>
    </source>
</reference>
<accession>A0A2K3M5J9</accession>
<organism evidence="2 3">
    <name type="scientific">Trifolium pratense</name>
    <name type="common">Red clover</name>
    <dbReference type="NCBI Taxonomy" id="57577"/>
    <lineage>
        <taxon>Eukaryota</taxon>
        <taxon>Viridiplantae</taxon>
        <taxon>Streptophyta</taxon>
        <taxon>Embryophyta</taxon>
        <taxon>Tracheophyta</taxon>
        <taxon>Spermatophyta</taxon>
        <taxon>Magnoliopsida</taxon>
        <taxon>eudicotyledons</taxon>
        <taxon>Gunneridae</taxon>
        <taxon>Pentapetalae</taxon>
        <taxon>rosids</taxon>
        <taxon>fabids</taxon>
        <taxon>Fabales</taxon>
        <taxon>Fabaceae</taxon>
        <taxon>Papilionoideae</taxon>
        <taxon>50 kb inversion clade</taxon>
        <taxon>NPAAA clade</taxon>
        <taxon>Hologalegina</taxon>
        <taxon>IRL clade</taxon>
        <taxon>Trifolieae</taxon>
        <taxon>Trifolium</taxon>
    </lineage>
</organism>
<feature type="region of interest" description="Disordered" evidence="1">
    <location>
        <begin position="66"/>
        <end position="128"/>
    </location>
</feature>
<evidence type="ECO:0000256" key="1">
    <source>
        <dbReference type="SAM" id="MobiDB-lite"/>
    </source>
</evidence>
<sequence>MDYISALEQDIENNVNNKQFLPRKPLYTNKELLRTIAFLANATQPEKALTYNKAYVNDENEEWITHSEDESDSLVHDEKGKQEPHMSIQKSSSNINNNNNYYINNRKKKTSQIDRSGLSPVSIPPVRF</sequence>
<feature type="compositionally biased region" description="Low complexity" evidence="1">
    <location>
        <begin position="91"/>
        <end position="104"/>
    </location>
</feature>
<evidence type="ECO:0000313" key="2">
    <source>
        <dbReference type="EMBL" id="PNX86062.1"/>
    </source>
</evidence>
<dbReference type="Proteomes" id="UP000236291">
    <property type="component" value="Unassembled WGS sequence"/>
</dbReference>
<comment type="caution">
    <text evidence="2">The sequence shown here is derived from an EMBL/GenBank/DDBJ whole genome shotgun (WGS) entry which is preliminary data.</text>
</comment>